<evidence type="ECO:0000313" key="1">
    <source>
        <dbReference type="EMBL" id="TRT51408.1"/>
    </source>
</evidence>
<sequence>MGEEKQFHPQIVVLEWRKIPPINNYVSRIMLAELAAAEIAKIAFEAVNALLGLSEIPDRIQIRKPLLDKRMLTFFLIKTQISGFC</sequence>
<name>A0A551XRR0_MICAE</name>
<accession>A0A551XRR0</accession>
<reference evidence="1 2" key="1">
    <citation type="submission" date="2019-01" db="EMBL/GenBank/DDBJ databases">
        <title>Coherence of Microcystis species and biogeography revealed through population genomics.</title>
        <authorList>
            <person name="Perez-Carrascal O.M."/>
            <person name="Terrat Y."/>
            <person name="Giani A."/>
            <person name="Fortin N."/>
            <person name="Tromas N."/>
            <person name="Shapiro B.J."/>
        </authorList>
    </citation>
    <scope>NUCLEOTIDE SEQUENCE [LARGE SCALE GENOMIC DNA]</scope>
    <source>
        <strain evidence="1">Ma_QC_C_20070703_M131</strain>
    </source>
</reference>
<comment type="caution">
    <text evidence="1">The sequence shown here is derived from an EMBL/GenBank/DDBJ whole genome shotgun (WGS) entry which is preliminary data.</text>
</comment>
<dbReference type="AlphaFoldDB" id="A0A551XRR0"/>
<gene>
    <name evidence="1" type="ORF">EWV85_15490</name>
</gene>
<dbReference type="Proteomes" id="UP000316443">
    <property type="component" value="Unassembled WGS sequence"/>
</dbReference>
<organism evidence="1 2">
    <name type="scientific">Microcystis aeruginosa Ma_QC_C_20070703_M131</name>
    <dbReference type="NCBI Taxonomy" id="2486263"/>
    <lineage>
        <taxon>Bacteria</taxon>
        <taxon>Bacillati</taxon>
        <taxon>Cyanobacteriota</taxon>
        <taxon>Cyanophyceae</taxon>
        <taxon>Oscillatoriophycideae</taxon>
        <taxon>Chroococcales</taxon>
        <taxon>Microcystaceae</taxon>
        <taxon>Microcystis</taxon>
    </lineage>
</organism>
<evidence type="ECO:0000313" key="2">
    <source>
        <dbReference type="Proteomes" id="UP000316443"/>
    </source>
</evidence>
<dbReference type="EMBL" id="SFCA01000159">
    <property type="protein sequence ID" value="TRT51408.1"/>
    <property type="molecule type" value="Genomic_DNA"/>
</dbReference>
<proteinExistence type="predicted"/>
<protein>
    <submittedName>
        <fullName evidence="1">Uncharacterized protein</fullName>
    </submittedName>
</protein>